<gene>
    <name evidence="1" type="ORF">SDC9_212262</name>
</gene>
<reference evidence="1" key="1">
    <citation type="submission" date="2019-08" db="EMBL/GenBank/DDBJ databases">
        <authorList>
            <person name="Kucharzyk K."/>
            <person name="Murdoch R.W."/>
            <person name="Higgins S."/>
            <person name="Loffler F."/>
        </authorList>
    </citation>
    <scope>NUCLEOTIDE SEQUENCE</scope>
</reference>
<dbReference type="AlphaFoldDB" id="A0A645JMC0"/>
<organism evidence="1">
    <name type="scientific">bioreactor metagenome</name>
    <dbReference type="NCBI Taxonomy" id="1076179"/>
    <lineage>
        <taxon>unclassified sequences</taxon>
        <taxon>metagenomes</taxon>
        <taxon>ecological metagenomes</taxon>
    </lineage>
</organism>
<sequence>MTHRTISFFTHPVYSDKHMKAYVDAFVKVANAYMK</sequence>
<evidence type="ECO:0000313" key="1">
    <source>
        <dbReference type="EMBL" id="MPN64487.1"/>
    </source>
</evidence>
<proteinExistence type="predicted"/>
<protein>
    <submittedName>
        <fullName evidence="1">Uncharacterized protein</fullName>
    </submittedName>
</protein>
<name>A0A645JMC0_9ZZZZ</name>
<dbReference type="EMBL" id="VSSQ01145436">
    <property type="protein sequence ID" value="MPN64487.1"/>
    <property type="molecule type" value="Genomic_DNA"/>
</dbReference>
<comment type="caution">
    <text evidence="1">The sequence shown here is derived from an EMBL/GenBank/DDBJ whole genome shotgun (WGS) entry which is preliminary data.</text>
</comment>
<accession>A0A645JMC0</accession>